<evidence type="ECO:0000313" key="1">
    <source>
        <dbReference type="EMBL" id="VDR41179.1"/>
    </source>
</evidence>
<reference evidence="1 2" key="1">
    <citation type="submission" date="2018-12" db="EMBL/GenBank/DDBJ databases">
        <authorList>
            <consortium name="Pathogen Informatics"/>
        </authorList>
    </citation>
    <scope>NUCLEOTIDE SEQUENCE [LARGE SCALE GENOMIC DNA]</scope>
    <source>
        <strain evidence="1 2">NCTC10741</strain>
    </source>
</reference>
<proteinExistence type="predicted"/>
<evidence type="ECO:0000313" key="2">
    <source>
        <dbReference type="Proteomes" id="UP000271626"/>
    </source>
</evidence>
<organism evidence="1 2">
    <name type="scientific">Tsukamurella paurometabola</name>
    <name type="common">Corynebacterium paurometabolum</name>
    <dbReference type="NCBI Taxonomy" id="2061"/>
    <lineage>
        <taxon>Bacteria</taxon>
        <taxon>Bacillati</taxon>
        <taxon>Actinomycetota</taxon>
        <taxon>Actinomycetes</taxon>
        <taxon>Mycobacteriales</taxon>
        <taxon>Tsukamurellaceae</taxon>
        <taxon>Tsukamurella</taxon>
    </lineage>
</organism>
<sequence>MAPVMPTRLSRERAEKAHVLRACGLSWNEIARKLDYKSHGAVQRAVERHRARNPVPDAEETLTNILALRARRTHNGETLLARAAASGDLAGWASLHRTLTTQDVDTLRLYGLHSPERHQHLVAVTTSDVLDRLQDELSNVIEGTVE</sequence>
<name>A0A3P8K752_TSUPA</name>
<dbReference type="EMBL" id="LR131273">
    <property type="protein sequence ID" value="VDR41179.1"/>
    <property type="molecule type" value="Genomic_DNA"/>
</dbReference>
<gene>
    <name evidence="1" type="ORF">NCTC10741_04349</name>
</gene>
<dbReference type="AlphaFoldDB" id="A0A3P8K752"/>
<dbReference type="Proteomes" id="UP000271626">
    <property type="component" value="Chromosome"/>
</dbReference>
<dbReference type="OrthoDB" id="4731298at2"/>
<dbReference type="RefSeq" id="WP_126198304.1">
    <property type="nucleotide sequence ID" value="NZ_CP085954.1"/>
</dbReference>
<protein>
    <submittedName>
        <fullName evidence="1">Uncharacterized protein</fullName>
    </submittedName>
</protein>
<accession>A0A3P8K752</accession>